<keyword evidence="3" id="KW-1185">Reference proteome</keyword>
<feature type="chain" id="PRO_5039583730" description="Ig-like domain-containing protein" evidence="1">
    <location>
        <begin position="29"/>
        <end position="128"/>
    </location>
</feature>
<reference evidence="2 3" key="1">
    <citation type="submission" date="2019-02" db="EMBL/GenBank/DDBJ databases">
        <title>Jishengella sp. nov., isolated from a root of Zingiber montanum.</title>
        <authorList>
            <person name="Kuncharoen N."/>
            <person name="Kudo T."/>
            <person name="Masahiro Y."/>
            <person name="Ohkuma M."/>
            <person name="Tanasupawat S."/>
        </authorList>
    </citation>
    <scope>NUCLEOTIDE SEQUENCE [LARGE SCALE GENOMIC DNA]</scope>
    <source>
        <strain evidence="2 3">PLAI 1-1</strain>
    </source>
</reference>
<feature type="signal peptide" evidence="1">
    <location>
        <begin position="1"/>
        <end position="28"/>
    </location>
</feature>
<evidence type="ECO:0000313" key="2">
    <source>
        <dbReference type="EMBL" id="TCB95496.1"/>
    </source>
</evidence>
<dbReference type="EMBL" id="SJJR01000014">
    <property type="protein sequence ID" value="TCB95496.1"/>
    <property type="molecule type" value="Genomic_DNA"/>
</dbReference>
<sequence>MRVRADRRRLVRLFSAFATAAAVASVWAAPVSAAPAGGSAAPAKISWNRAGMQAMVLPPPHEPDRGTCVPTRNGQKIRLDCTIKKEDTTLWVACSGGFVEIRHLNPPGVTAEGTCPTYGGYALTYTRP</sequence>
<comment type="caution">
    <text evidence="2">The sequence shown here is derived from an EMBL/GenBank/DDBJ whole genome shotgun (WGS) entry which is preliminary data.</text>
</comment>
<organism evidence="2 3">
    <name type="scientific">Micromonospora zingiberis</name>
    <dbReference type="NCBI Taxonomy" id="2053011"/>
    <lineage>
        <taxon>Bacteria</taxon>
        <taxon>Bacillati</taxon>
        <taxon>Actinomycetota</taxon>
        <taxon>Actinomycetes</taxon>
        <taxon>Micromonosporales</taxon>
        <taxon>Micromonosporaceae</taxon>
        <taxon>Micromonospora</taxon>
    </lineage>
</organism>
<keyword evidence="1" id="KW-0732">Signal</keyword>
<protein>
    <recommendedName>
        <fullName evidence="4">Ig-like domain-containing protein</fullName>
    </recommendedName>
</protein>
<dbReference type="RefSeq" id="WP_131305918.1">
    <property type="nucleotide sequence ID" value="NZ_SJJR01000014.1"/>
</dbReference>
<evidence type="ECO:0000256" key="1">
    <source>
        <dbReference type="SAM" id="SignalP"/>
    </source>
</evidence>
<dbReference type="PROSITE" id="PS51318">
    <property type="entry name" value="TAT"/>
    <property type="match status" value="1"/>
</dbReference>
<gene>
    <name evidence="2" type="ORF">E0H26_20140</name>
</gene>
<dbReference type="AlphaFoldDB" id="A0A4R0GER0"/>
<dbReference type="InterPro" id="IPR006311">
    <property type="entry name" value="TAT_signal"/>
</dbReference>
<proteinExistence type="predicted"/>
<evidence type="ECO:0000313" key="3">
    <source>
        <dbReference type="Proteomes" id="UP000292274"/>
    </source>
</evidence>
<accession>A0A4R0GER0</accession>
<dbReference type="Proteomes" id="UP000292274">
    <property type="component" value="Unassembled WGS sequence"/>
</dbReference>
<evidence type="ECO:0008006" key="4">
    <source>
        <dbReference type="Google" id="ProtNLM"/>
    </source>
</evidence>
<name>A0A4R0GER0_9ACTN</name>